<accession>A0A0D3JCH8</accession>
<dbReference type="AlphaFoldDB" id="A0A0D3JCH8"/>
<dbReference type="RefSeq" id="XP_005771950.1">
    <property type="nucleotide sequence ID" value="XM_005771893.1"/>
</dbReference>
<dbReference type="GeneID" id="17265022"/>
<feature type="transmembrane region" description="Helical" evidence="2">
    <location>
        <begin position="66"/>
        <end position="84"/>
    </location>
</feature>
<reference evidence="4" key="1">
    <citation type="journal article" date="2013" name="Nature">
        <title>Pan genome of the phytoplankton Emiliania underpins its global distribution.</title>
        <authorList>
            <person name="Read B.A."/>
            <person name="Kegel J."/>
            <person name="Klute M.J."/>
            <person name="Kuo A."/>
            <person name="Lefebvre S.C."/>
            <person name="Maumus F."/>
            <person name="Mayer C."/>
            <person name="Miller J."/>
            <person name="Monier A."/>
            <person name="Salamov A."/>
            <person name="Young J."/>
            <person name="Aguilar M."/>
            <person name="Claverie J.M."/>
            <person name="Frickenhaus S."/>
            <person name="Gonzalez K."/>
            <person name="Herman E.K."/>
            <person name="Lin Y.C."/>
            <person name="Napier J."/>
            <person name="Ogata H."/>
            <person name="Sarno A.F."/>
            <person name="Shmutz J."/>
            <person name="Schroeder D."/>
            <person name="de Vargas C."/>
            <person name="Verret F."/>
            <person name="von Dassow P."/>
            <person name="Valentin K."/>
            <person name="Van de Peer Y."/>
            <person name="Wheeler G."/>
            <person name="Dacks J.B."/>
            <person name="Delwiche C.F."/>
            <person name="Dyhrman S.T."/>
            <person name="Glockner G."/>
            <person name="John U."/>
            <person name="Richards T."/>
            <person name="Worden A.Z."/>
            <person name="Zhang X."/>
            <person name="Grigoriev I.V."/>
            <person name="Allen A.E."/>
            <person name="Bidle K."/>
            <person name="Borodovsky M."/>
            <person name="Bowler C."/>
            <person name="Brownlee C."/>
            <person name="Cock J.M."/>
            <person name="Elias M."/>
            <person name="Gladyshev V.N."/>
            <person name="Groth M."/>
            <person name="Guda C."/>
            <person name="Hadaegh A."/>
            <person name="Iglesias-Rodriguez M.D."/>
            <person name="Jenkins J."/>
            <person name="Jones B.M."/>
            <person name="Lawson T."/>
            <person name="Leese F."/>
            <person name="Lindquist E."/>
            <person name="Lobanov A."/>
            <person name="Lomsadze A."/>
            <person name="Malik S.B."/>
            <person name="Marsh M.E."/>
            <person name="Mackinder L."/>
            <person name="Mock T."/>
            <person name="Mueller-Roeber B."/>
            <person name="Pagarete A."/>
            <person name="Parker M."/>
            <person name="Probert I."/>
            <person name="Quesneville H."/>
            <person name="Raines C."/>
            <person name="Rensing S.A."/>
            <person name="Riano-Pachon D.M."/>
            <person name="Richier S."/>
            <person name="Rokitta S."/>
            <person name="Shiraiwa Y."/>
            <person name="Soanes D.M."/>
            <person name="van der Giezen M."/>
            <person name="Wahlund T.M."/>
            <person name="Williams B."/>
            <person name="Wilson W."/>
            <person name="Wolfe G."/>
            <person name="Wurch L.L."/>
        </authorList>
    </citation>
    <scope>NUCLEOTIDE SEQUENCE</scope>
</reference>
<dbReference type="EnsemblProtists" id="EOD21213">
    <property type="protein sequence ID" value="EOD21213"/>
    <property type="gene ID" value="EMIHUDRAFT_241465"/>
</dbReference>
<keyword evidence="4" id="KW-1185">Reference proteome</keyword>
<dbReference type="PANTHER" id="PTHR33787">
    <property type="match status" value="1"/>
</dbReference>
<dbReference type="KEGG" id="ehx:EMIHUDRAFT_241465"/>
<evidence type="ECO:0000256" key="1">
    <source>
        <dbReference type="ARBA" id="ARBA00009846"/>
    </source>
</evidence>
<dbReference type="PaxDb" id="2903-EOD19521"/>
<dbReference type="InterPro" id="IPR007572">
    <property type="entry name" value="Uncharacterised_Ycf20"/>
</dbReference>
<comment type="similarity">
    <text evidence="1">Belongs to the ycf20 family.</text>
</comment>
<evidence type="ECO:0000256" key="2">
    <source>
        <dbReference type="SAM" id="Phobius"/>
    </source>
</evidence>
<keyword evidence="2" id="KW-0812">Transmembrane</keyword>
<dbReference type="Pfam" id="PF04483">
    <property type="entry name" value="DUF565"/>
    <property type="match status" value="1"/>
</dbReference>
<dbReference type="KEGG" id="ehx:EMIHUDRAFT_209094"/>
<protein>
    <submittedName>
        <fullName evidence="3">Uncharacterized protein</fullName>
    </submittedName>
</protein>
<keyword evidence="2" id="KW-1133">Transmembrane helix</keyword>
<sequence>MGRSRQLVLQQEGDDDERYLAAIEAQLRRVAADGTRAAEASEVPTLLRRSALTARFNRYAESPRRMLLLGTLFLFLGFYFAHFLDTVFGQSGYWETVAGFVTLVVSERVTREYYSRPAEQRPPLLKLTNAFKAGLYYGLVLDAIKMSS</sequence>
<dbReference type="PANTHER" id="PTHR33787:SF5">
    <property type="entry name" value="YCF20-LIKE PROTEIN"/>
    <property type="match status" value="1"/>
</dbReference>
<organism evidence="3 4">
    <name type="scientific">Emiliania huxleyi (strain CCMP1516)</name>
    <dbReference type="NCBI Taxonomy" id="280463"/>
    <lineage>
        <taxon>Eukaryota</taxon>
        <taxon>Haptista</taxon>
        <taxon>Haptophyta</taxon>
        <taxon>Prymnesiophyceae</taxon>
        <taxon>Isochrysidales</taxon>
        <taxon>Noelaerhabdaceae</taxon>
        <taxon>Emiliania</taxon>
    </lineage>
</organism>
<evidence type="ECO:0000313" key="3">
    <source>
        <dbReference type="EnsemblProtists" id="EOD21213"/>
    </source>
</evidence>
<keyword evidence="2" id="KW-0472">Membrane</keyword>
<dbReference type="EnsemblProtists" id="EOD19521">
    <property type="protein sequence ID" value="EOD19521"/>
    <property type="gene ID" value="EMIHUDRAFT_209094"/>
</dbReference>
<dbReference type="HOGENOM" id="CLU_1762206_0_0_1"/>
<dbReference type="GeneID" id="17266783"/>
<dbReference type="RefSeq" id="XP_005773642.1">
    <property type="nucleotide sequence ID" value="XM_005773585.1"/>
</dbReference>
<proteinExistence type="inferred from homology"/>
<dbReference type="Proteomes" id="UP000013827">
    <property type="component" value="Unassembled WGS sequence"/>
</dbReference>
<name>A0A0D3JCH8_EMIH1</name>
<evidence type="ECO:0000313" key="4">
    <source>
        <dbReference type="Proteomes" id="UP000013827"/>
    </source>
</evidence>
<reference evidence="3" key="2">
    <citation type="submission" date="2024-10" db="UniProtKB">
        <authorList>
            <consortium name="EnsemblProtists"/>
        </authorList>
    </citation>
    <scope>IDENTIFICATION</scope>
</reference>